<dbReference type="RefSeq" id="WP_183351106.1">
    <property type="nucleotide sequence ID" value="NZ_JACHEO010000011.1"/>
</dbReference>
<keyword evidence="3" id="KW-1185">Reference proteome</keyword>
<dbReference type="InterPro" id="IPR025309">
    <property type="entry name" value="KTSC_dom"/>
</dbReference>
<sequence length="70" mass="7984">MDRQPVSSSNIAAIGYDNTTEILEVEFLSGAIYEYKNVPLVVFEELMNAASHGSYFNREIRMTYPYEKIG</sequence>
<name>A0A840V5R5_9BACT</name>
<gene>
    <name evidence="2" type="ORF">HNQ81_002136</name>
</gene>
<protein>
    <recommendedName>
        <fullName evidence="1">KTSC domain-containing protein</fullName>
    </recommendedName>
</protein>
<dbReference type="Pfam" id="PF13619">
    <property type="entry name" value="KTSC"/>
    <property type="match status" value="1"/>
</dbReference>
<accession>A0A840V5R5</accession>
<proteinExistence type="predicted"/>
<dbReference type="AlphaFoldDB" id="A0A840V5R5"/>
<evidence type="ECO:0000313" key="3">
    <source>
        <dbReference type="Proteomes" id="UP000539642"/>
    </source>
</evidence>
<evidence type="ECO:0000313" key="2">
    <source>
        <dbReference type="EMBL" id="MBB5348401.1"/>
    </source>
</evidence>
<dbReference type="EMBL" id="JACHEO010000011">
    <property type="protein sequence ID" value="MBB5348401.1"/>
    <property type="molecule type" value="Genomic_DNA"/>
</dbReference>
<comment type="caution">
    <text evidence="2">The sequence shown here is derived from an EMBL/GenBank/DDBJ whole genome shotgun (WGS) entry which is preliminary data.</text>
</comment>
<feature type="domain" description="KTSC" evidence="1">
    <location>
        <begin position="7"/>
        <end position="64"/>
    </location>
</feature>
<organism evidence="2 3">
    <name type="scientific">Desulfoprunum benzoelyticum</name>
    <dbReference type="NCBI Taxonomy" id="1506996"/>
    <lineage>
        <taxon>Bacteria</taxon>
        <taxon>Pseudomonadati</taxon>
        <taxon>Thermodesulfobacteriota</taxon>
        <taxon>Desulfobulbia</taxon>
        <taxon>Desulfobulbales</taxon>
        <taxon>Desulfobulbaceae</taxon>
        <taxon>Desulfoprunum</taxon>
    </lineage>
</organism>
<evidence type="ECO:0000259" key="1">
    <source>
        <dbReference type="Pfam" id="PF13619"/>
    </source>
</evidence>
<reference evidence="2 3" key="1">
    <citation type="submission" date="2020-08" db="EMBL/GenBank/DDBJ databases">
        <title>Genomic Encyclopedia of Type Strains, Phase IV (KMG-IV): sequencing the most valuable type-strain genomes for metagenomic binning, comparative biology and taxonomic classification.</title>
        <authorList>
            <person name="Goeker M."/>
        </authorList>
    </citation>
    <scope>NUCLEOTIDE SEQUENCE [LARGE SCALE GENOMIC DNA]</scope>
    <source>
        <strain evidence="2 3">DSM 28570</strain>
    </source>
</reference>
<dbReference type="Proteomes" id="UP000539642">
    <property type="component" value="Unassembled WGS sequence"/>
</dbReference>